<comment type="caution">
    <text evidence="1">The sequence shown here is derived from an EMBL/GenBank/DDBJ whole genome shotgun (WGS) entry which is preliminary data.</text>
</comment>
<accession>A0A9D4IM68</accession>
<evidence type="ECO:0000313" key="1">
    <source>
        <dbReference type="EMBL" id="KAH3777817.1"/>
    </source>
</evidence>
<reference evidence="1" key="1">
    <citation type="journal article" date="2019" name="bioRxiv">
        <title>The Genome of the Zebra Mussel, Dreissena polymorpha: A Resource for Invasive Species Research.</title>
        <authorList>
            <person name="McCartney M.A."/>
            <person name="Auch B."/>
            <person name="Kono T."/>
            <person name="Mallez S."/>
            <person name="Zhang Y."/>
            <person name="Obille A."/>
            <person name="Becker A."/>
            <person name="Abrahante J.E."/>
            <person name="Garbe J."/>
            <person name="Badalamenti J.P."/>
            <person name="Herman A."/>
            <person name="Mangelson H."/>
            <person name="Liachko I."/>
            <person name="Sullivan S."/>
            <person name="Sone E.D."/>
            <person name="Koren S."/>
            <person name="Silverstein K.A.T."/>
            <person name="Beckman K.B."/>
            <person name="Gohl D.M."/>
        </authorList>
    </citation>
    <scope>NUCLEOTIDE SEQUENCE</scope>
    <source>
        <strain evidence="1">Duluth1</strain>
        <tissue evidence="1">Whole animal</tissue>
    </source>
</reference>
<protein>
    <submittedName>
        <fullName evidence="1">Uncharacterized protein</fullName>
    </submittedName>
</protein>
<dbReference type="AlphaFoldDB" id="A0A9D4IM68"/>
<dbReference type="Proteomes" id="UP000828390">
    <property type="component" value="Unassembled WGS sequence"/>
</dbReference>
<sequence>MVMIGREVRLPSSVIFGHVNPEQNHDISEVDFEIETKARLQRTHDLVRKQLQKSAERSKEIHDVKLYFLQYQVGDLVWFLHEGRHVGINPKLEKAYDGPFPVIEKRSQSISLSRSVRMVQYATHITTS</sequence>
<gene>
    <name evidence="1" type="ORF">DPMN_179265</name>
</gene>
<proteinExistence type="predicted"/>
<name>A0A9D4IM68_DREPO</name>
<reference evidence="1" key="2">
    <citation type="submission" date="2020-11" db="EMBL/GenBank/DDBJ databases">
        <authorList>
            <person name="McCartney M.A."/>
            <person name="Auch B."/>
            <person name="Kono T."/>
            <person name="Mallez S."/>
            <person name="Becker A."/>
            <person name="Gohl D.M."/>
            <person name="Silverstein K.A.T."/>
            <person name="Koren S."/>
            <person name="Bechman K.B."/>
            <person name="Herman A."/>
            <person name="Abrahante J.E."/>
            <person name="Garbe J."/>
        </authorList>
    </citation>
    <scope>NUCLEOTIDE SEQUENCE</scope>
    <source>
        <strain evidence="1">Duluth1</strain>
        <tissue evidence="1">Whole animal</tissue>
    </source>
</reference>
<keyword evidence="2" id="KW-1185">Reference proteome</keyword>
<organism evidence="1 2">
    <name type="scientific">Dreissena polymorpha</name>
    <name type="common">Zebra mussel</name>
    <name type="synonym">Mytilus polymorpha</name>
    <dbReference type="NCBI Taxonomy" id="45954"/>
    <lineage>
        <taxon>Eukaryota</taxon>
        <taxon>Metazoa</taxon>
        <taxon>Spiralia</taxon>
        <taxon>Lophotrochozoa</taxon>
        <taxon>Mollusca</taxon>
        <taxon>Bivalvia</taxon>
        <taxon>Autobranchia</taxon>
        <taxon>Heteroconchia</taxon>
        <taxon>Euheterodonta</taxon>
        <taxon>Imparidentia</taxon>
        <taxon>Neoheterodontei</taxon>
        <taxon>Myida</taxon>
        <taxon>Dreissenoidea</taxon>
        <taxon>Dreissenidae</taxon>
        <taxon>Dreissena</taxon>
    </lineage>
</organism>
<evidence type="ECO:0000313" key="2">
    <source>
        <dbReference type="Proteomes" id="UP000828390"/>
    </source>
</evidence>
<dbReference type="EMBL" id="JAIWYP010000009">
    <property type="protein sequence ID" value="KAH3777817.1"/>
    <property type="molecule type" value="Genomic_DNA"/>
</dbReference>